<organism evidence="1 2">
    <name type="scientific">Acinetobacter johnsonii</name>
    <dbReference type="NCBI Taxonomy" id="40214"/>
    <lineage>
        <taxon>Bacteria</taxon>
        <taxon>Pseudomonadati</taxon>
        <taxon>Pseudomonadota</taxon>
        <taxon>Gammaproteobacteria</taxon>
        <taxon>Moraxellales</taxon>
        <taxon>Moraxellaceae</taxon>
        <taxon>Acinetobacter</taxon>
    </lineage>
</organism>
<proteinExistence type="predicted"/>
<dbReference type="AlphaFoldDB" id="A0A427UIX9"/>
<dbReference type="Proteomes" id="UP000277537">
    <property type="component" value="Unassembled WGS sequence"/>
</dbReference>
<accession>A0A427UIX9</accession>
<dbReference type="EMBL" id="RHXE01000116">
    <property type="protein sequence ID" value="RSE14844.1"/>
    <property type="molecule type" value="Genomic_DNA"/>
</dbReference>
<dbReference type="RefSeq" id="WP_125275143.1">
    <property type="nucleotide sequence ID" value="NZ_RHXE01000116.1"/>
</dbReference>
<sequence length="473" mass="55030">MHQQKPSFDELEWVQDFAKKTYGTKAKRFWEASEINEIIEDSQTLAFESQIATPLEMVIRESYKNAPKIAMQSALRDVDNIFLNISNYFSVHGYFNKEYQMTEGELKKIKESLIKLDKDKTILKEQSKRSIKEVSSTAKKSLNEIDLKFNKIKENSSIIIKSEINETVKFFLQEKEEEYGDKVGKGRVSKFFNAVLLNENYSKDKSQISADLEDLRKASNTTENDNIKLKKPEMEKLSLKIDKKIQILEMGYKKSLNDVLNPILVNFNSLISEINSDVIENVSQISREFGKSGIEIELSPLEIDFEKTKTSMNLSFLDLSDEKIETRRVEATSTFAGARRWLGGFFRNKLNYENDWGYEEEKTAYLELKIEKIYQQLDKQLSAELVKPLQSHLEQCFQKFNTKLEEDLFYINLQIEELINELQSAFDAEQLPYEQKKKRKDIMKDIDNRNKSIQIEINTVKKNLPVLLAGGIL</sequence>
<reference evidence="1 2" key="1">
    <citation type="submission" date="2018-10" db="EMBL/GenBank/DDBJ databases">
        <title>Transmission dynamics of multidrug resistant bacteria on intensive care unit surfaces.</title>
        <authorList>
            <person name="D'Souza A.W."/>
            <person name="Potter R.F."/>
            <person name="Wallace M."/>
            <person name="Shupe A."/>
            <person name="Patel S."/>
            <person name="Sun S."/>
            <person name="Gul D."/>
            <person name="Kwon J.H."/>
            <person name="Andleeb S."/>
            <person name="Burnham C.-A.D."/>
            <person name="Dantas G."/>
        </authorList>
    </citation>
    <scope>NUCLEOTIDE SEQUENCE [LARGE SCALE GENOMIC DNA]</scope>
    <source>
        <strain evidence="1 2">AJ_385</strain>
    </source>
</reference>
<protein>
    <submittedName>
        <fullName evidence="1">Uncharacterized protein</fullName>
    </submittedName>
</protein>
<evidence type="ECO:0000313" key="1">
    <source>
        <dbReference type="EMBL" id="RSE14844.1"/>
    </source>
</evidence>
<comment type="caution">
    <text evidence="1">The sequence shown here is derived from an EMBL/GenBank/DDBJ whole genome shotgun (WGS) entry which is preliminary data.</text>
</comment>
<evidence type="ECO:0000313" key="2">
    <source>
        <dbReference type="Proteomes" id="UP000277537"/>
    </source>
</evidence>
<gene>
    <name evidence="1" type="ORF">EGT73_19025</name>
</gene>
<name>A0A427UIX9_ACIJO</name>